<feature type="transmembrane region" description="Helical" evidence="1">
    <location>
        <begin position="235"/>
        <end position="255"/>
    </location>
</feature>
<feature type="transmembrane region" description="Helical" evidence="1">
    <location>
        <begin position="267"/>
        <end position="288"/>
    </location>
</feature>
<dbReference type="Pfam" id="PF01757">
    <property type="entry name" value="Acyl_transf_3"/>
    <property type="match status" value="1"/>
</dbReference>
<dbReference type="AlphaFoldDB" id="A0A1G6NFU7"/>
<organism evidence="3 4">
    <name type="scientific">Microbacterium enclense</name>
    <dbReference type="NCBI Taxonomy" id="993073"/>
    <lineage>
        <taxon>Bacteria</taxon>
        <taxon>Bacillati</taxon>
        <taxon>Actinomycetota</taxon>
        <taxon>Actinomycetes</taxon>
        <taxon>Micrococcales</taxon>
        <taxon>Microbacteriaceae</taxon>
        <taxon>Microbacterium</taxon>
    </lineage>
</organism>
<reference evidence="3 4" key="1">
    <citation type="submission" date="2016-09" db="EMBL/GenBank/DDBJ databases">
        <authorList>
            <person name="Capua I."/>
            <person name="De Benedictis P."/>
            <person name="Joannis T."/>
            <person name="Lombin L.H."/>
            <person name="Cattoli G."/>
        </authorList>
    </citation>
    <scope>NUCLEOTIDE SEQUENCE [LARGE SCALE GENOMIC DNA]</scope>
    <source>
        <strain evidence="3 4">NIO-1002</strain>
    </source>
</reference>
<evidence type="ECO:0000313" key="3">
    <source>
        <dbReference type="EMBL" id="SDC66678.1"/>
    </source>
</evidence>
<dbReference type="EMBL" id="FMYG01000006">
    <property type="protein sequence ID" value="SDC66678.1"/>
    <property type="molecule type" value="Genomic_DNA"/>
</dbReference>
<feature type="transmembrane region" description="Helical" evidence="1">
    <location>
        <begin position="126"/>
        <end position="147"/>
    </location>
</feature>
<keyword evidence="1" id="KW-0472">Membrane</keyword>
<proteinExistence type="predicted"/>
<feature type="domain" description="Acyltransferase 3" evidence="2">
    <location>
        <begin position="13"/>
        <end position="315"/>
    </location>
</feature>
<keyword evidence="1" id="KW-0812">Transmembrane</keyword>
<protein>
    <submittedName>
        <fullName evidence="3">Uncharacterized membrane protein YcfT</fullName>
    </submittedName>
</protein>
<name>A0A1G6NFU7_9MICO</name>
<dbReference type="Proteomes" id="UP000183203">
    <property type="component" value="Unassembled WGS sequence"/>
</dbReference>
<feature type="transmembrane region" description="Helical" evidence="1">
    <location>
        <begin position="154"/>
        <end position="172"/>
    </location>
</feature>
<dbReference type="InterPro" id="IPR052734">
    <property type="entry name" value="Nod_factor_acetyltransferase"/>
</dbReference>
<evidence type="ECO:0000259" key="2">
    <source>
        <dbReference type="Pfam" id="PF01757"/>
    </source>
</evidence>
<dbReference type="RefSeq" id="WP_167345269.1">
    <property type="nucleotide sequence ID" value="NZ_FMYG01000006.1"/>
</dbReference>
<feature type="transmembrane region" description="Helical" evidence="1">
    <location>
        <begin position="56"/>
        <end position="74"/>
    </location>
</feature>
<dbReference type="PANTHER" id="PTHR37312:SF1">
    <property type="entry name" value="MEMBRANE-BOUND ACYLTRANSFERASE YKRP-RELATED"/>
    <property type="match status" value="1"/>
</dbReference>
<accession>A0A1G6NFU7</accession>
<feature type="transmembrane region" description="Helical" evidence="1">
    <location>
        <begin position="294"/>
        <end position="314"/>
    </location>
</feature>
<dbReference type="PANTHER" id="PTHR37312">
    <property type="entry name" value="MEMBRANE-BOUND ACYLTRANSFERASE YKRP-RELATED"/>
    <property type="match status" value="1"/>
</dbReference>
<feature type="transmembrane region" description="Helical" evidence="1">
    <location>
        <begin position="178"/>
        <end position="196"/>
    </location>
</feature>
<keyword evidence="1" id="KW-1133">Transmembrane helix</keyword>
<gene>
    <name evidence="3" type="ORF">SAMN05216418_2717</name>
</gene>
<dbReference type="GO" id="GO:0016747">
    <property type="term" value="F:acyltransferase activity, transferring groups other than amino-acyl groups"/>
    <property type="evidence" value="ECO:0007669"/>
    <property type="project" value="InterPro"/>
</dbReference>
<dbReference type="InterPro" id="IPR002656">
    <property type="entry name" value="Acyl_transf_3_dom"/>
</dbReference>
<feature type="transmembrane region" description="Helical" evidence="1">
    <location>
        <begin position="86"/>
        <end position="106"/>
    </location>
</feature>
<evidence type="ECO:0000256" key="1">
    <source>
        <dbReference type="SAM" id="Phobius"/>
    </source>
</evidence>
<evidence type="ECO:0000313" key="4">
    <source>
        <dbReference type="Proteomes" id="UP000183203"/>
    </source>
</evidence>
<sequence>MTAETSPAPAQRIAWIDVARGIAITLVVFHHSIQFLDATGWQVDALVQVTAMLSTFRMPLFFLVSGLLASSAIARSSFASLFWKRLALLVYLYALWCVIWWAWFLFVPRPFDPQTSPVGDLATAIYLPWSGLWFLYALILYTVAAWALRRLPRLAQLGLAFAVACLFATGIVTVSSSYTWRSVGTYFALFMTGVVCRQLVEAYARRVTVWWLLGSGAVLAAGTVALPSLPLQGVFRVALCVVGAAFGVSIAVMLARSSVVRRAVGALGSRTLPIYVLNSLLLALAVALLPVELLPGWLATVLLTAVVITLALVIRRAVGSVSGIFTLPAPVQRFAARRLQTDRLETERSR</sequence>
<dbReference type="STRING" id="993073.AS029_12195"/>
<feature type="transmembrane region" description="Helical" evidence="1">
    <location>
        <begin position="208"/>
        <end position="229"/>
    </location>
</feature>